<dbReference type="Gene3D" id="3.40.50.2000">
    <property type="entry name" value="Glycogen Phosphorylase B"/>
    <property type="match status" value="2"/>
</dbReference>
<dbReference type="PANTHER" id="PTHR43174:SF1">
    <property type="entry name" value="UDP-N-ACETYLGLUCOSAMINE 2-EPIMERASE"/>
    <property type="match status" value="1"/>
</dbReference>
<dbReference type="Pfam" id="PF02350">
    <property type="entry name" value="Epimerase_2"/>
    <property type="match status" value="1"/>
</dbReference>
<evidence type="ECO:0000256" key="2">
    <source>
        <dbReference type="SAM" id="MobiDB-lite"/>
    </source>
</evidence>
<dbReference type="PANTHER" id="PTHR43174">
    <property type="entry name" value="UDP-N-ACETYLGLUCOSAMINE 2-EPIMERASE"/>
    <property type="match status" value="1"/>
</dbReference>
<feature type="region of interest" description="Disordered" evidence="2">
    <location>
        <begin position="342"/>
        <end position="364"/>
    </location>
</feature>
<dbReference type="GO" id="GO:0016853">
    <property type="term" value="F:isomerase activity"/>
    <property type="evidence" value="ECO:0007669"/>
    <property type="project" value="UniProtKB-KW"/>
</dbReference>
<keyword evidence="5" id="KW-1185">Reference proteome</keyword>
<keyword evidence="1" id="KW-0413">Isomerase</keyword>
<reference evidence="4 5" key="1">
    <citation type="submission" date="2019-02" db="EMBL/GenBank/DDBJ databases">
        <title>Genomic Encyclopedia of Type Strains, Phase IV (KMG-IV): sequencing the most valuable type-strain genomes for metagenomic binning, comparative biology and taxonomic classification.</title>
        <authorList>
            <person name="Goeker M."/>
        </authorList>
    </citation>
    <scope>NUCLEOTIDE SEQUENCE [LARGE SCALE GENOMIC DNA]</scope>
    <source>
        <strain evidence="4 5">DSM 21056</strain>
    </source>
</reference>
<name>A0A4Q8D2Q9_9GAMM</name>
<dbReference type="NCBIfam" id="TIGR00236">
    <property type="entry name" value="wecB"/>
    <property type="match status" value="1"/>
</dbReference>
<dbReference type="InterPro" id="IPR003331">
    <property type="entry name" value="UDP_GlcNAc_Epimerase_2_dom"/>
</dbReference>
<dbReference type="OrthoDB" id="9803238at2"/>
<evidence type="ECO:0000313" key="5">
    <source>
        <dbReference type="Proteomes" id="UP000292298"/>
    </source>
</evidence>
<proteinExistence type="inferred from homology"/>
<dbReference type="SUPFAM" id="SSF53756">
    <property type="entry name" value="UDP-Glycosyltransferase/glycogen phosphorylase"/>
    <property type="match status" value="1"/>
</dbReference>
<comment type="caution">
    <text evidence="4">The sequence shown here is derived from an EMBL/GenBank/DDBJ whole genome shotgun (WGS) entry which is preliminary data.</text>
</comment>
<evidence type="ECO:0000256" key="1">
    <source>
        <dbReference type="RuleBase" id="RU003513"/>
    </source>
</evidence>
<comment type="similarity">
    <text evidence="1">Belongs to the UDP-N-acetylglucosamine 2-epimerase family.</text>
</comment>
<dbReference type="AlphaFoldDB" id="A0A4Q8D2Q9"/>
<feature type="domain" description="UDP-N-acetylglucosamine 2-epimerase" evidence="3">
    <location>
        <begin position="23"/>
        <end position="360"/>
    </location>
</feature>
<dbReference type="Proteomes" id="UP000292298">
    <property type="component" value="Unassembled WGS sequence"/>
</dbReference>
<dbReference type="CDD" id="cd03786">
    <property type="entry name" value="GTB_UDP-GlcNAc_2-Epimerase"/>
    <property type="match status" value="1"/>
</dbReference>
<dbReference type="InterPro" id="IPR029767">
    <property type="entry name" value="WecB-like"/>
</dbReference>
<organism evidence="4 5">
    <name type="scientific">Spiribacter vilamensis</name>
    <dbReference type="NCBI Taxonomy" id="531306"/>
    <lineage>
        <taxon>Bacteria</taxon>
        <taxon>Pseudomonadati</taxon>
        <taxon>Pseudomonadota</taxon>
        <taxon>Gammaproteobacteria</taxon>
        <taxon>Chromatiales</taxon>
        <taxon>Ectothiorhodospiraceae</taxon>
        <taxon>Spiribacter</taxon>
    </lineage>
</organism>
<feature type="compositionally biased region" description="Polar residues" evidence="2">
    <location>
        <begin position="351"/>
        <end position="364"/>
    </location>
</feature>
<evidence type="ECO:0000259" key="3">
    <source>
        <dbReference type="Pfam" id="PF02350"/>
    </source>
</evidence>
<protein>
    <submittedName>
        <fullName evidence="4">UDP-GlcNAc3NAcA epimerase</fullName>
    </submittedName>
</protein>
<gene>
    <name evidence="4" type="ORF">EV698_1900</name>
</gene>
<dbReference type="EMBL" id="SHLI01000001">
    <property type="protein sequence ID" value="RZU99607.1"/>
    <property type="molecule type" value="Genomic_DNA"/>
</dbReference>
<evidence type="ECO:0000313" key="4">
    <source>
        <dbReference type="EMBL" id="RZU99607.1"/>
    </source>
</evidence>
<accession>A0A4Q8D2Q9</accession>
<sequence length="364" mass="39976">MQRILTVIGARPQFIKAASVSRAIHAKEGLAEVLVHTGQHFDANMSDVFFDELGIPAPDYHLGVSGGGHGAMTGRMLERLEELLEKEAPDWVLVYGDTNSTLAGALAAAKLHIPVAHVEAGLRSFNRRMPEELNRILTDQLADILFTPTDTASDNLRREGVSESRIAQVGDVMFDAALFYAERAAERSAILNEHGLNKGEYVLATIHRAENTDDPERLGAIMTGLEAAAQERPVVLPLHPRTRAAMAREGFEPQHIRLIEPVGYLDMVALESNAAVIATDSGGVQKEAYFHGVPCVTLRDETEWVELVEMGWNELAPPGSADIALLLRNVVERDIGRKENRDKRNIYGEGETSTHITSTLSEEY</sequence>